<proteinExistence type="predicted"/>
<name>A0A2K9ZGJ9_RHILE</name>
<organism evidence="1 2">
    <name type="scientific">Rhizobium leguminosarum</name>
    <dbReference type="NCBI Taxonomy" id="384"/>
    <lineage>
        <taxon>Bacteria</taxon>
        <taxon>Pseudomonadati</taxon>
        <taxon>Pseudomonadota</taxon>
        <taxon>Alphaproteobacteria</taxon>
        <taxon>Hyphomicrobiales</taxon>
        <taxon>Rhizobiaceae</taxon>
        <taxon>Rhizobium/Agrobacterium group</taxon>
        <taxon>Rhizobium</taxon>
    </lineage>
</organism>
<reference evidence="1 2" key="1">
    <citation type="submission" date="2017-11" db="EMBL/GenBank/DDBJ databases">
        <title>Complete genome of Rhizobium leguminosarum Norway, an ineffective micro-symbiont.</title>
        <authorList>
            <person name="Hoffrichter A."/>
            <person name="Liang J."/>
            <person name="Brachmann A."/>
            <person name="Marin M."/>
        </authorList>
    </citation>
    <scope>NUCLEOTIDE SEQUENCE [LARGE SCALE GENOMIC DNA]</scope>
    <source>
        <strain evidence="1 2">Norway</strain>
        <plasmid evidence="2">Plasmid prln3</plasmid>
    </source>
</reference>
<evidence type="ECO:0000313" key="2">
    <source>
        <dbReference type="Proteomes" id="UP000238523"/>
    </source>
</evidence>
<geneLocation type="plasmid" evidence="2">
    <name>prln3</name>
</geneLocation>
<protein>
    <submittedName>
        <fullName evidence="1">Uncharacterized protein</fullName>
    </submittedName>
</protein>
<gene>
    <name evidence="1" type="ORF">CUJ84_pRLN3000255</name>
</gene>
<dbReference type="Proteomes" id="UP000238523">
    <property type="component" value="Plasmid pRLN3"/>
</dbReference>
<keyword evidence="1" id="KW-0614">Plasmid</keyword>
<dbReference type="EMBL" id="CP025015">
    <property type="protein sequence ID" value="AUW47382.1"/>
    <property type="molecule type" value="Genomic_DNA"/>
</dbReference>
<dbReference type="AlphaFoldDB" id="A0A2K9ZGJ9"/>
<accession>A0A2K9ZGJ9</accession>
<evidence type="ECO:0000313" key="1">
    <source>
        <dbReference type="EMBL" id="AUW47382.1"/>
    </source>
</evidence>
<sequence>MFGCAHVTIEPTFDRVEGIAGYAYPSQLGRGRGRTLIAEDYDPIGLDHFRFCRMMSLRWRRKPASCDVTHSAIRSTLAQP</sequence>